<protein>
    <submittedName>
        <fullName evidence="2">Uncharacterized protein</fullName>
    </submittedName>
</protein>
<evidence type="ECO:0000313" key="3">
    <source>
        <dbReference type="Proteomes" id="UP000007954"/>
    </source>
</evidence>
<evidence type="ECO:0000313" key="2">
    <source>
        <dbReference type="EMBL" id="CCC40316.1"/>
    </source>
</evidence>
<feature type="region of interest" description="Disordered" evidence="1">
    <location>
        <begin position="94"/>
        <end position="121"/>
    </location>
</feature>
<name>G0LIR4_HALWC</name>
<reference evidence="2 3" key="1">
    <citation type="journal article" date="2011" name="PLoS ONE">
        <title>Haloquadratum walsbyi: limited diversity in a global pond.</title>
        <authorList>
            <person name="Dyall-Smith M."/>
            <person name="Pfeiffer F."/>
            <person name="Klee K."/>
            <person name="Palm P."/>
            <person name="Gross K."/>
            <person name="Schuster S.C."/>
            <person name="Rampp M."/>
            <person name="Oesterhelt D."/>
        </authorList>
    </citation>
    <scope>NUCLEOTIDE SEQUENCE [LARGE SCALE GENOMIC DNA]</scope>
    <source>
        <strain evidence="3">DSM 16854 / JCM 12705 / C23</strain>
    </source>
</reference>
<organism evidence="2 3">
    <name type="scientific">Haloquadratum walsbyi (strain DSM 16854 / JCM 12705 / C23)</name>
    <dbReference type="NCBI Taxonomy" id="768065"/>
    <lineage>
        <taxon>Archaea</taxon>
        <taxon>Methanobacteriati</taxon>
        <taxon>Methanobacteriota</taxon>
        <taxon>Stenosarchaea group</taxon>
        <taxon>Halobacteria</taxon>
        <taxon>Halobacteriales</taxon>
        <taxon>Haloferacaceae</taxon>
        <taxon>Haloquadratum</taxon>
    </lineage>
</organism>
<proteinExistence type="predicted"/>
<accession>G0LIR4</accession>
<gene>
    <name evidence="2" type="ordered locus">Hqrw_2464</name>
</gene>
<dbReference type="EMBL" id="FR746099">
    <property type="protein sequence ID" value="CCC40316.1"/>
    <property type="molecule type" value="Genomic_DNA"/>
</dbReference>
<dbReference type="AlphaFoldDB" id="G0LIR4"/>
<dbReference type="GeneID" id="12447176"/>
<dbReference type="KEGG" id="hwc:Hqrw_2464"/>
<evidence type="ECO:0000256" key="1">
    <source>
        <dbReference type="SAM" id="MobiDB-lite"/>
    </source>
</evidence>
<dbReference type="HOGENOM" id="CLU_2032828_0_0_2"/>
<dbReference type="Proteomes" id="UP000007954">
    <property type="component" value="Chromosome"/>
</dbReference>
<sequence>MIELTVMSPASANDTQTFESDDNVCWANGTQVSGEVTVMMDSTSDGDHTDGETYVTLIQTEEGVRLGHIETEFCEWLADMLQLELSDEPREIHETFEESVKSSAPVDKPTVMEAPDGLLPE</sequence>
<dbReference type="RefSeq" id="WP_014555968.1">
    <property type="nucleotide sequence ID" value="NC_017459.1"/>
</dbReference>